<dbReference type="PRINTS" id="PR00080">
    <property type="entry name" value="SDRFAMILY"/>
</dbReference>
<dbReference type="Pfam" id="PF13561">
    <property type="entry name" value="adh_short_C2"/>
    <property type="match status" value="1"/>
</dbReference>
<dbReference type="PANTHER" id="PTHR42760:SF133">
    <property type="entry name" value="3-OXOACYL-[ACYL-CARRIER-PROTEIN] REDUCTASE"/>
    <property type="match status" value="1"/>
</dbReference>
<dbReference type="RefSeq" id="WP_263370877.1">
    <property type="nucleotide sequence ID" value="NZ_JAGSYD010000002.1"/>
</dbReference>
<dbReference type="EMBL" id="JBHSWI010000001">
    <property type="protein sequence ID" value="MFC6647212.1"/>
    <property type="molecule type" value="Genomic_DNA"/>
</dbReference>
<dbReference type="PANTHER" id="PTHR42760">
    <property type="entry name" value="SHORT-CHAIN DEHYDROGENASES/REDUCTASES FAMILY MEMBER"/>
    <property type="match status" value="1"/>
</dbReference>
<dbReference type="Gene3D" id="3.40.50.720">
    <property type="entry name" value="NAD(P)-binding Rossmann-like Domain"/>
    <property type="match status" value="1"/>
</dbReference>
<evidence type="ECO:0000256" key="1">
    <source>
        <dbReference type="ARBA" id="ARBA00006484"/>
    </source>
</evidence>
<evidence type="ECO:0000256" key="2">
    <source>
        <dbReference type="ARBA" id="ARBA00023002"/>
    </source>
</evidence>
<dbReference type="NCBIfam" id="NF005095">
    <property type="entry name" value="PRK06523.1"/>
    <property type="match status" value="1"/>
</dbReference>
<dbReference type="Proteomes" id="UP001596391">
    <property type="component" value="Unassembled WGS sequence"/>
</dbReference>
<organism evidence="3 4">
    <name type="scientific">Granulicella cerasi</name>
    <dbReference type="NCBI Taxonomy" id="741063"/>
    <lineage>
        <taxon>Bacteria</taxon>
        <taxon>Pseudomonadati</taxon>
        <taxon>Acidobacteriota</taxon>
        <taxon>Terriglobia</taxon>
        <taxon>Terriglobales</taxon>
        <taxon>Acidobacteriaceae</taxon>
        <taxon>Granulicella</taxon>
    </lineage>
</organism>
<dbReference type="PRINTS" id="PR00081">
    <property type="entry name" value="GDHRDH"/>
</dbReference>
<keyword evidence="4" id="KW-1185">Reference proteome</keyword>
<keyword evidence="2" id="KW-0560">Oxidoreductase</keyword>
<gene>
    <name evidence="3" type="ORF">ACFQBQ_16870</name>
</gene>
<evidence type="ECO:0000313" key="4">
    <source>
        <dbReference type="Proteomes" id="UP001596391"/>
    </source>
</evidence>
<comment type="caution">
    <text evidence="3">The sequence shown here is derived from an EMBL/GenBank/DDBJ whole genome shotgun (WGS) entry which is preliminary data.</text>
</comment>
<sequence length="256" mass="26680">MSNSVLDLSKEFAGRRALVTGGSRGIGAAIAQRLIDGGAKVAVVARNRHEQTPKDAIFVQGDILTPEGCKKLVDEAVKALGGLDILVNNAAEAKLVLPNSEAISDELWQKTIASNLLSVVRVTNAALPSLKDSKDGSILNISSGSDLPGNGPLVHYGASKAAMNYYTKALAKELGAPHKIRVNIVTPGGVETPGGDIIRNELMQAMGAPPEAAVSMVPLGRLGLPSDIAEASVFLLSPRAAWITGINFHVNGGFQF</sequence>
<dbReference type="InterPro" id="IPR020904">
    <property type="entry name" value="Sc_DH/Rdtase_CS"/>
</dbReference>
<dbReference type="InterPro" id="IPR002347">
    <property type="entry name" value="SDR_fam"/>
</dbReference>
<evidence type="ECO:0000313" key="3">
    <source>
        <dbReference type="EMBL" id="MFC6647212.1"/>
    </source>
</evidence>
<comment type="similarity">
    <text evidence="1">Belongs to the short-chain dehydrogenases/reductases (SDR) family.</text>
</comment>
<dbReference type="SUPFAM" id="SSF51735">
    <property type="entry name" value="NAD(P)-binding Rossmann-fold domains"/>
    <property type="match status" value="1"/>
</dbReference>
<dbReference type="InterPro" id="IPR036291">
    <property type="entry name" value="NAD(P)-bd_dom_sf"/>
</dbReference>
<reference evidence="4" key="1">
    <citation type="journal article" date="2019" name="Int. J. Syst. Evol. Microbiol.">
        <title>The Global Catalogue of Microorganisms (GCM) 10K type strain sequencing project: providing services to taxonomists for standard genome sequencing and annotation.</title>
        <authorList>
            <consortium name="The Broad Institute Genomics Platform"/>
            <consortium name="The Broad Institute Genome Sequencing Center for Infectious Disease"/>
            <person name="Wu L."/>
            <person name="Ma J."/>
        </authorList>
    </citation>
    <scope>NUCLEOTIDE SEQUENCE [LARGE SCALE GENOMIC DNA]</scope>
    <source>
        <strain evidence="4">CGMCC 1.16026</strain>
    </source>
</reference>
<dbReference type="PROSITE" id="PS00061">
    <property type="entry name" value="ADH_SHORT"/>
    <property type="match status" value="1"/>
</dbReference>
<accession>A0ABW1ZES3</accession>
<name>A0ABW1ZES3_9BACT</name>
<dbReference type="CDD" id="cd05233">
    <property type="entry name" value="SDR_c"/>
    <property type="match status" value="1"/>
</dbReference>
<protein>
    <submittedName>
        <fullName evidence="3">Oxidoreductase</fullName>
    </submittedName>
</protein>
<proteinExistence type="inferred from homology"/>